<feature type="compositionally biased region" description="Basic and acidic residues" evidence="1">
    <location>
        <begin position="51"/>
        <end position="61"/>
    </location>
</feature>
<organism evidence="3 4">
    <name type="scientific">Cohaesibacter celericrescens</name>
    <dbReference type="NCBI Taxonomy" id="2067669"/>
    <lineage>
        <taxon>Bacteria</taxon>
        <taxon>Pseudomonadati</taxon>
        <taxon>Pseudomonadota</taxon>
        <taxon>Alphaproteobacteria</taxon>
        <taxon>Hyphomicrobiales</taxon>
        <taxon>Cohaesibacteraceae</taxon>
    </lineage>
</organism>
<dbReference type="AlphaFoldDB" id="A0A2N5XRS8"/>
<evidence type="ECO:0000313" key="3">
    <source>
        <dbReference type="EMBL" id="PLW77160.1"/>
    </source>
</evidence>
<evidence type="ECO:0000313" key="4">
    <source>
        <dbReference type="Proteomes" id="UP000234881"/>
    </source>
</evidence>
<dbReference type="Pfam" id="PF11800">
    <property type="entry name" value="RP-C_C"/>
    <property type="match status" value="1"/>
</dbReference>
<feature type="region of interest" description="Disordered" evidence="1">
    <location>
        <begin position="1"/>
        <end position="61"/>
    </location>
</feature>
<dbReference type="EMBL" id="PKUQ01000019">
    <property type="protein sequence ID" value="PLW77160.1"/>
    <property type="molecule type" value="Genomic_DNA"/>
</dbReference>
<gene>
    <name evidence="3" type="ORF">C0081_10820</name>
</gene>
<accession>A0A2N5XRS8</accession>
<feature type="domain" description="Plasmid replication protein C C-terminal" evidence="2">
    <location>
        <begin position="72"/>
        <end position="173"/>
    </location>
</feature>
<dbReference type="InterPro" id="IPR021760">
    <property type="entry name" value="RepC_C"/>
</dbReference>
<sequence length="178" mass="19825">MSNTPIPDSKNSNKQRQTCSNEQDLNIPESGQAAQMALRKKPRRQIPQDQQKFEKNERAGEQKTDCLDHVSIGLIQAACPKTQETIGQQFNSWPDLMKSGHTLKLLIGLGDREFGHGVERQGNLLALVCLAVIAEKALRDPELISHPAAYFRAMIDRAGEEQLNLVKSLHGLCSKTVR</sequence>
<name>A0A2N5XRS8_9HYPH</name>
<evidence type="ECO:0000259" key="2">
    <source>
        <dbReference type="Pfam" id="PF11800"/>
    </source>
</evidence>
<comment type="caution">
    <text evidence="3">The sequence shown here is derived from an EMBL/GenBank/DDBJ whole genome shotgun (WGS) entry which is preliminary data.</text>
</comment>
<reference evidence="3 4" key="1">
    <citation type="submission" date="2018-01" db="EMBL/GenBank/DDBJ databases">
        <title>The draft genome sequence of Cohaesibacter sp. H1304.</title>
        <authorList>
            <person name="Wang N.-N."/>
            <person name="Du Z.-J."/>
        </authorList>
    </citation>
    <scope>NUCLEOTIDE SEQUENCE [LARGE SCALE GENOMIC DNA]</scope>
    <source>
        <strain evidence="3 4">H1304</strain>
    </source>
</reference>
<dbReference type="Proteomes" id="UP000234881">
    <property type="component" value="Unassembled WGS sequence"/>
</dbReference>
<keyword evidence="4" id="KW-1185">Reference proteome</keyword>
<proteinExistence type="predicted"/>
<feature type="compositionally biased region" description="Polar residues" evidence="1">
    <location>
        <begin position="1"/>
        <end position="24"/>
    </location>
</feature>
<protein>
    <recommendedName>
        <fullName evidence="2">Plasmid replication protein C C-terminal domain-containing protein</fullName>
    </recommendedName>
</protein>
<evidence type="ECO:0000256" key="1">
    <source>
        <dbReference type="SAM" id="MobiDB-lite"/>
    </source>
</evidence>